<dbReference type="SUPFAM" id="SSF51206">
    <property type="entry name" value="cAMP-binding domain-like"/>
    <property type="match status" value="1"/>
</dbReference>
<sequence length="196" mass="22478">MIRTNIELLEYIGLAANSAHFFLKEEIEKGQKIIEQNRNSAFGYIIKKGIAKCFLTDEGGNDFIQEFFGEGELFGEVEIINNTNSFCTIQAISEMTVYKVSKTNFQYLLENDKKFNTLIMRSFAKKIQYKAVRHSHNQLHSIKSNLNRLEQSTLGFMEIISKTDIASYLGISIRSLNRILKERSLQAGSFTKNKVK</sequence>
<protein>
    <submittedName>
        <fullName evidence="2">Crp/Fnr family transcriptional regulator</fullName>
    </submittedName>
</protein>
<reference evidence="2 3" key="1">
    <citation type="submission" date="2021-04" db="EMBL/GenBank/DDBJ databases">
        <title>Mariniflexile gromovii gen. nov., sp. nov., a gliding bacterium isolated from the sea urchin Strongylocentrotus intermedius.</title>
        <authorList>
            <person name="Ko S."/>
            <person name="Le V."/>
            <person name="Ahn C.-Y."/>
            <person name="Oh H.-M."/>
        </authorList>
    </citation>
    <scope>NUCLEOTIDE SEQUENCE [LARGE SCALE GENOMIC DNA]</scope>
    <source>
        <strain evidence="2 3">KCTC 12570</strain>
    </source>
</reference>
<dbReference type="Proteomes" id="UP000670776">
    <property type="component" value="Unassembled WGS sequence"/>
</dbReference>
<dbReference type="EMBL" id="JAGJCB010000007">
    <property type="protein sequence ID" value="MBP0904074.1"/>
    <property type="molecule type" value="Genomic_DNA"/>
</dbReference>
<gene>
    <name evidence="2" type="ORF">J8H85_09555</name>
</gene>
<proteinExistence type="predicted"/>
<feature type="domain" description="Cyclic nucleotide-binding" evidence="1">
    <location>
        <begin position="27"/>
        <end position="126"/>
    </location>
</feature>
<name>A0ABS4BU09_9FLAO</name>
<dbReference type="Gene3D" id="2.60.120.10">
    <property type="entry name" value="Jelly Rolls"/>
    <property type="match status" value="1"/>
</dbReference>
<dbReference type="Pfam" id="PF00027">
    <property type="entry name" value="cNMP_binding"/>
    <property type="match status" value="1"/>
</dbReference>
<dbReference type="InterPro" id="IPR018490">
    <property type="entry name" value="cNMP-bd_dom_sf"/>
</dbReference>
<dbReference type="CDD" id="cd00038">
    <property type="entry name" value="CAP_ED"/>
    <property type="match status" value="1"/>
</dbReference>
<comment type="caution">
    <text evidence="2">The sequence shown here is derived from an EMBL/GenBank/DDBJ whole genome shotgun (WGS) entry which is preliminary data.</text>
</comment>
<dbReference type="RefSeq" id="WP_209654972.1">
    <property type="nucleotide sequence ID" value="NZ_JAGJCB010000007.1"/>
</dbReference>
<evidence type="ECO:0000259" key="1">
    <source>
        <dbReference type="PROSITE" id="PS50042"/>
    </source>
</evidence>
<dbReference type="PROSITE" id="PS50042">
    <property type="entry name" value="CNMP_BINDING_3"/>
    <property type="match status" value="1"/>
</dbReference>
<organism evidence="2 3">
    <name type="scientific">Mariniflexile gromovii</name>
    <dbReference type="NCBI Taxonomy" id="362523"/>
    <lineage>
        <taxon>Bacteria</taxon>
        <taxon>Pseudomonadati</taxon>
        <taxon>Bacteroidota</taxon>
        <taxon>Flavobacteriia</taxon>
        <taxon>Flavobacteriales</taxon>
        <taxon>Flavobacteriaceae</taxon>
        <taxon>Mariniflexile</taxon>
    </lineage>
</organism>
<dbReference type="InterPro" id="IPR000595">
    <property type="entry name" value="cNMP-bd_dom"/>
</dbReference>
<evidence type="ECO:0000313" key="2">
    <source>
        <dbReference type="EMBL" id="MBP0904074.1"/>
    </source>
</evidence>
<evidence type="ECO:0000313" key="3">
    <source>
        <dbReference type="Proteomes" id="UP000670776"/>
    </source>
</evidence>
<keyword evidence="3" id="KW-1185">Reference proteome</keyword>
<dbReference type="InterPro" id="IPR014710">
    <property type="entry name" value="RmlC-like_jellyroll"/>
</dbReference>
<accession>A0ABS4BU09</accession>